<keyword evidence="11" id="KW-0170">Cobalt</keyword>
<dbReference type="AlphaFoldDB" id="A0A934V0R5"/>
<keyword evidence="10" id="KW-0862">Zinc</keyword>
<evidence type="ECO:0000256" key="8">
    <source>
        <dbReference type="ARBA" id="ARBA00022723"/>
    </source>
</evidence>
<evidence type="ECO:0000256" key="9">
    <source>
        <dbReference type="ARBA" id="ARBA00022801"/>
    </source>
</evidence>
<evidence type="ECO:0000259" key="13">
    <source>
        <dbReference type="Pfam" id="PF07687"/>
    </source>
</evidence>
<dbReference type="PANTHER" id="PTHR43808:SF8">
    <property type="entry name" value="PEPTIDASE M20 DIMERISATION DOMAIN-CONTAINING PROTEIN"/>
    <property type="match status" value="1"/>
</dbReference>
<evidence type="ECO:0000256" key="1">
    <source>
        <dbReference type="ARBA" id="ARBA00001941"/>
    </source>
</evidence>
<accession>A0A934V0R5</accession>
<dbReference type="Gene3D" id="3.30.70.360">
    <property type="match status" value="1"/>
</dbReference>
<dbReference type="Proteomes" id="UP000778970">
    <property type="component" value="Unassembled WGS sequence"/>
</dbReference>
<dbReference type="EC" id="3.5.1.18" evidence="5"/>
<evidence type="ECO:0000256" key="3">
    <source>
        <dbReference type="ARBA" id="ARBA00005130"/>
    </source>
</evidence>
<reference evidence="14" key="1">
    <citation type="submission" date="2017-08" db="EMBL/GenBank/DDBJ databases">
        <authorList>
            <person name="Imhoff J.F."/>
            <person name="Rahn T."/>
            <person name="Kuenzel S."/>
            <person name="Neulinger S.C."/>
        </authorList>
    </citation>
    <scope>NUCLEOTIDE SEQUENCE</scope>
    <source>
        <strain evidence="14">DSM 9154</strain>
    </source>
</reference>
<dbReference type="Pfam" id="PF01546">
    <property type="entry name" value="Peptidase_M20"/>
    <property type="match status" value="1"/>
</dbReference>
<dbReference type="PANTHER" id="PTHR43808">
    <property type="entry name" value="ACETYLORNITHINE DEACETYLASE"/>
    <property type="match status" value="1"/>
</dbReference>
<dbReference type="GO" id="GO:0008652">
    <property type="term" value="P:amino acid biosynthetic process"/>
    <property type="evidence" value="ECO:0007669"/>
    <property type="project" value="UniProtKB-KW"/>
</dbReference>
<dbReference type="GO" id="GO:0009014">
    <property type="term" value="F:succinyl-diaminopimelate desuccinylase activity"/>
    <property type="evidence" value="ECO:0007669"/>
    <property type="project" value="UniProtKB-EC"/>
</dbReference>
<comment type="catalytic activity">
    <reaction evidence="12">
        <text>N-succinyl-(2S,6S)-2,6-diaminopimelate + H2O = (2S,6S)-2,6-diaminopimelate + succinate</text>
        <dbReference type="Rhea" id="RHEA:22608"/>
        <dbReference type="ChEBI" id="CHEBI:15377"/>
        <dbReference type="ChEBI" id="CHEBI:30031"/>
        <dbReference type="ChEBI" id="CHEBI:57609"/>
        <dbReference type="ChEBI" id="CHEBI:58087"/>
        <dbReference type="EC" id="3.5.1.18"/>
    </reaction>
</comment>
<dbReference type="SUPFAM" id="SSF53187">
    <property type="entry name" value="Zn-dependent exopeptidases"/>
    <property type="match status" value="1"/>
</dbReference>
<dbReference type="RefSeq" id="WP_027288663.1">
    <property type="nucleotide sequence ID" value="NZ_NRRE01000026.1"/>
</dbReference>
<keyword evidence="9" id="KW-0378">Hydrolase</keyword>
<dbReference type="Pfam" id="PF07687">
    <property type="entry name" value="M20_dimer"/>
    <property type="match status" value="1"/>
</dbReference>
<evidence type="ECO:0000256" key="5">
    <source>
        <dbReference type="ARBA" id="ARBA00011921"/>
    </source>
</evidence>
<gene>
    <name evidence="14" type="ORF">CKO21_13300</name>
</gene>
<comment type="pathway">
    <text evidence="3">Amino-acid biosynthesis; L-lysine biosynthesis via DAP pathway; LL-2,6-diaminopimelate from (S)-tetrahydrodipicolinate (succinylase route): step 3/3.</text>
</comment>
<dbReference type="InterPro" id="IPR011650">
    <property type="entry name" value="Peptidase_M20_dimer"/>
</dbReference>
<keyword evidence="8" id="KW-0479">Metal-binding</keyword>
<dbReference type="SUPFAM" id="SSF55031">
    <property type="entry name" value="Bacterial exopeptidase dimerisation domain"/>
    <property type="match status" value="1"/>
</dbReference>
<feature type="domain" description="Peptidase M20 dimerisation" evidence="13">
    <location>
        <begin position="173"/>
        <end position="275"/>
    </location>
</feature>
<dbReference type="InterPro" id="IPR001261">
    <property type="entry name" value="ArgE/DapE_CS"/>
</dbReference>
<name>A0A934V0R5_9PROT</name>
<comment type="caution">
    <text evidence="14">The sequence shown here is derived from an EMBL/GenBank/DDBJ whole genome shotgun (WGS) entry which is preliminary data.</text>
</comment>
<proteinExistence type="inferred from homology"/>
<dbReference type="GO" id="GO:0046872">
    <property type="term" value="F:metal ion binding"/>
    <property type="evidence" value="ECO:0007669"/>
    <property type="project" value="UniProtKB-KW"/>
</dbReference>
<dbReference type="InterPro" id="IPR036264">
    <property type="entry name" value="Bact_exopeptidase_dim_dom"/>
</dbReference>
<dbReference type="Gene3D" id="3.40.630.10">
    <property type="entry name" value="Zn peptidases"/>
    <property type="match status" value="1"/>
</dbReference>
<protein>
    <recommendedName>
        <fullName evidence="6">Probable succinyl-diaminopimelate desuccinylase</fullName>
        <ecNumber evidence="5">3.5.1.18</ecNumber>
    </recommendedName>
</protein>
<evidence type="ECO:0000256" key="7">
    <source>
        <dbReference type="ARBA" id="ARBA00022605"/>
    </source>
</evidence>
<sequence length="378" mass="39326">MTQTVDAVALTQELVRFNTINPPGNEAACAHHLGDLLAQYGFTVSYCRLAEGREGLIARLGGQGPALAFTGHLDTVPLGAADWQHDPFAATIHDGRLYGRGSTDMKAGVAAFCAAAIECRDDIAAGPGIELVITASEETGSQGAREMAQREDGLGDVGALVVAEPTSNTPTCGHKGALWMKAICTGITAHGSMPEHGVNAAYKAGRALQALAAFTHDVEPHPVMGAATLNVGTVSAGMNLNSVPDRAEIGIDVRSIVGMEHSAIRQKVVSALGADCDSIEVLVDLPSVWTDPENAWVKRSAEAVAALTGTPSAPRSASYFTDASILTPAYGHVPTLVLGPGDASLAHQTDESCEVDQITTAVAIYRRLILDWQLASNG</sequence>
<evidence type="ECO:0000256" key="4">
    <source>
        <dbReference type="ARBA" id="ARBA00006247"/>
    </source>
</evidence>
<dbReference type="InterPro" id="IPR050072">
    <property type="entry name" value="Peptidase_M20A"/>
</dbReference>
<comment type="cofactor">
    <cofactor evidence="1">
        <name>Co(2+)</name>
        <dbReference type="ChEBI" id="CHEBI:48828"/>
    </cofactor>
</comment>
<evidence type="ECO:0000256" key="10">
    <source>
        <dbReference type="ARBA" id="ARBA00022833"/>
    </source>
</evidence>
<evidence type="ECO:0000256" key="11">
    <source>
        <dbReference type="ARBA" id="ARBA00023285"/>
    </source>
</evidence>
<evidence type="ECO:0000313" key="14">
    <source>
        <dbReference type="EMBL" id="MBK1698218.1"/>
    </source>
</evidence>
<comment type="cofactor">
    <cofactor evidence="2">
        <name>Zn(2+)</name>
        <dbReference type="ChEBI" id="CHEBI:29105"/>
    </cofactor>
</comment>
<dbReference type="CDD" id="cd08659">
    <property type="entry name" value="M20_ArgE_DapE-like"/>
    <property type="match status" value="1"/>
</dbReference>
<reference evidence="14" key="2">
    <citation type="journal article" date="2020" name="Microorganisms">
        <title>Osmotic Adaptation and Compatible Solute Biosynthesis of Phototrophic Bacteria as Revealed from Genome Analyses.</title>
        <authorList>
            <person name="Imhoff J.F."/>
            <person name="Rahn T."/>
            <person name="Kunzel S."/>
            <person name="Keller A."/>
            <person name="Neulinger S.C."/>
        </authorList>
    </citation>
    <scope>NUCLEOTIDE SEQUENCE</scope>
    <source>
        <strain evidence="14">DSM 9154</strain>
    </source>
</reference>
<dbReference type="PROSITE" id="PS00758">
    <property type="entry name" value="ARGE_DAPE_CPG2_1"/>
    <property type="match status" value="1"/>
</dbReference>
<organism evidence="14 15">
    <name type="scientific">Rhodovibrio salinarum</name>
    <dbReference type="NCBI Taxonomy" id="1087"/>
    <lineage>
        <taxon>Bacteria</taxon>
        <taxon>Pseudomonadati</taxon>
        <taxon>Pseudomonadota</taxon>
        <taxon>Alphaproteobacteria</taxon>
        <taxon>Rhodospirillales</taxon>
        <taxon>Rhodovibrionaceae</taxon>
        <taxon>Rhodovibrio</taxon>
    </lineage>
</organism>
<evidence type="ECO:0000256" key="6">
    <source>
        <dbReference type="ARBA" id="ARBA00016853"/>
    </source>
</evidence>
<evidence type="ECO:0000256" key="12">
    <source>
        <dbReference type="ARBA" id="ARBA00051301"/>
    </source>
</evidence>
<keyword evidence="15" id="KW-1185">Reference proteome</keyword>
<dbReference type="InterPro" id="IPR002933">
    <property type="entry name" value="Peptidase_M20"/>
</dbReference>
<dbReference type="EMBL" id="NRRE01000026">
    <property type="protein sequence ID" value="MBK1698218.1"/>
    <property type="molecule type" value="Genomic_DNA"/>
</dbReference>
<keyword evidence="7" id="KW-0028">Amino-acid biosynthesis</keyword>
<dbReference type="InterPro" id="IPR010182">
    <property type="entry name" value="ArgE/DapE"/>
</dbReference>
<dbReference type="NCBIfam" id="TIGR01910">
    <property type="entry name" value="DapE-ArgE"/>
    <property type="match status" value="1"/>
</dbReference>
<evidence type="ECO:0000256" key="2">
    <source>
        <dbReference type="ARBA" id="ARBA00001947"/>
    </source>
</evidence>
<evidence type="ECO:0000313" key="15">
    <source>
        <dbReference type="Proteomes" id="UP000778970"/>
    </source>
</evidence>
<comment type="similarity">
    <text evidence="4">Belongs to the peptidase M20A family.</text>
</comment>